<dbReference type="GO" id="GO:0016787">
    <property type="term" value="F:hydrolase activity"/>
    <property type="evidence" value="ECO:0007669"/>
    <property type="project" value="UniProtKB-KW"/>
</dbReference>
<dbReference type="RefSeq" id="WP_182042622.1">
    <property type="nucleotide sequence ID" value="NZ_JACDZE010000001.1"/>
</dbReference>
<dbReference type="Proteomes" id="UP000552241">
    <property type="component" value="Unassembled WGS sequence"/>
</dbReference>
<name>A0A838ZQ06_9FLAO</name>
<evidence type="ECO:0000313" key="1">
    <source>
        <dbReference type="EMBL" id="MBA5629055.1"/>
    </source>
</evidence>
<dbReference type="Pfam" id="PF09411">
    <property type="entry name" value="PagL"/>
    <property type="match status" value="1"/>
</dbReference>
<accession>A0A838ZQ06</accession>
<sequence>MRKFFNLLILLTVVGFSQENKPQYSVDVNYYYGSILPHSEKISHLITDHPEGVFVSANRKTFGDKEWESRFNYPDYGLTLHYQNNKNETLGDMYGLFAHYNFYFLKRNLQLRIGQGIAYNTNPYDKETNYRNSAYGSHFMPASFFMANYQKENIWNGFGVRAGGFLIHHSNGTIKTPNTSANTVGANVGVTYTIDHQNERTYHPRTNRDSTFTEPIRYTFAFRTGVHESHVIGSGQYPFYVFSGYADKRISRSSAFQIGLDVFLSMMMKNEIEMMAISFPEKGISADTDYKRVGLFVGYELFLNRLSFEGQLGGYLYDDYKSHTALYQHLQLKYYFYKNFFVGTGLKTHFSKAEAMDFSLGIRL</sequence>
<gene>
    <name evidence="1" type="ORF">HU137_04640</name>
</gene>
<dbReference type="EMBL" id="JACDZE010000001">
    <property type="protein sequence ID" value="MBA5629055.1"/>
    <property type="molecule type" value="Genomic_DNA"/>
</dbReference>
<reference evidence="1 2" key="1">
    <citation type="submission" date="2020-07" db="EMBL/GenBank/DDBJ databases">
        <title>Moheibacter lacus sp. nov., a member of the family Flavobacteriaceae isolated from freshwater lake sediment.</title>
        <authorList>
            <person name="Liu Y."/>
        </authorList>
    </citation>
    <scope>NUCLEOTIDE SEQUENCE [LARGE SCALE GENOMIC DNA]</scope>
    <source>
        <strain evidence="1 2">BDHS18</strain>
    </source>
</reference>
<keyword evidence="1" id="KW-0378">Hydrolase</keyword>
<evidence type="ECO:0000313" key="2">
    <source>
        <dbReference type="Proteomes" id="UP000552241"/>
    </source>
</evidence>
<protein>
    <submittedName>
        <fullName evidence="1">Acyloxyacyl hydrolase</fullName>
    </submittedName>
</protein>
<proteinExistence type="predicted"/>
<keyword evidence="2" id="KW-1185">Reference proteome</keyword>
<organism evidence="1 2">
    <name type="scientific">Moheibacter lacus</name>
    <dbReference type="NCBI Taxonomy" id="2745851"/>
    <lineage>
        <taxon>Bacteria</taxon>
        <taxon>Pseudomonadati</taxon>
        <taxon>Bacteroidota</taxon>
        <taxon>Flavobacteriia</taxon>
        <taxon>Flavobacteriales</taxon>
        <taxon>Weeksellaceae</taxon>
        <taxon>Moheibacter</taxon>
    </lineage>
</organism>
<dbReference type="AlphaFoldDB" id="A0A838ZQ06"/>
<comment type="caution">
    <text evidence="1">The sequence shown here is derived from an EMBL/GenBank/DDBJ whole genome shotgun (WGS) entry which is preliminary data.</text>
</comment>
<dbReference type="Gene3D" id="2.40.160.20">
    <property type="match status" value="1"/>
</dbReference>
<dbReference type="InterPro" id="IPR018550">
    <property type="entry name" value="Lipid-A_deacylase-rel"/>
</dbReference>